<gene>
    <name evidence="3" type="ORF">DU002_01915</name>
</gene>
<evidence type="ECO:0000313" key="3">
    <source>
        <dbReference type="EMBL" id="RCU52744.1"/>
    </source>
</evidence>
<comment type="caution">
    <text evidence="3">The sequence shown here is derived from an EMBL/GenBank/DDBJ whole genome shotgun (WGS) entry which is preliminary data.</text>
</comment>
<dbReference type="InterPro" id="IPR029045">
    <property type="entry name" value="ClpP/crotonase-like_dom_sf"/>
</dbReference>
<proteinExistence type="inferred from homology"/>
<dbReference type="Pfam" id="PF00378">
    <property type="entry name" value="ECH_1"/>
    <property type="match status" value="1"/>
</dbReference>
<dbReference type="InterPro" id="IPR001753">
    <property type="entry name" value="Enoyl-CoA_hydra/iso"/>
</dbReference>
<dbReference type="AlphaFoldDB" id="A0A368NSQ4"/>
<dbReference type="Proteomes" id="UP000252558">
    <property type="component" value="Unassembled WGS sequence"/>
</dbReference>
<comment type="similarity">
    <text evidence="1 2">Belongs to the enoyl-CoA hydratase/isomerase family.</text>
</comment>
<evidence type="ECO:0000256" key="2">
    <source>
        <dbReference type="RuleBase" id="RU003707"/>
    </source>
</evidence>
<dbReference type="SUPFAM" id="SSF52096">
    <property type="entry name" value="ClpP/crotonase"/>
    <property type="match status" value="1"/>
</dbReference>
<sequence length="265" mass="30281">MFKRITLQFENQVARVTLNRADKHNALDMLMFTELAAAQKVIKRDRHCRAVIIDANGDDFCSGLDIKSVLTDRLAGLKLLWKWHPWQPNLAQQVSVGWRTMPIPVIAVIQGRCWGGGLQIALGCDFRFTTPSADFSVMETRWGLIPDMGGNRALMELSRRDIAMKLAMSADTFDANEALRFGVITEIHDEPLAAAKAFIDSLCQRSPDAISAIKTLYQKHWLSPLPRILRRETWYQWRILLSRNQSIAVAKQKGKDKSYQRRQSW</sequence>
<protein>
    <submittedName>
        <fullName evidence="3">Crotonase/enoyl-CoA hydratase family protein</fullName>
    </submittedName>
</protein>
<dbReference type="InterPro" id="IPR045002">
    <property type="entry name" value="Ech1-like"/>
</dbReference>
<evidence type="ECO:0000256" key="1">
    <source>
        <dbReference type="ARBA" id="ARBA00005254"/>
    </source>
</evidence>
<dbReference type="CDD" id="cd06558">
    <property type="entry name" value="crotonase-like"/>
    <property type="match status" value="1"/>
</dbReference>
<dbReference type="InterPro" id="IPR018376">
    <property type="entry name" value="Enoyl-CoA_hyd/isom_CS"/>
</dbReference>
<dbReference type="GO" id="GO:0016853">
    <property type="term" value="F:isomerase activity"/>
    <property type="evidence" value="ECO:0007669"/>
    <property type="project" value="InterPro"/>
</dbReference>
<dbReference type="PANTHER" id="PTHR43149">
    <property type="entry name" value="ENOYL-COA HYDRATASE"/>
    <property type="match status" value="1"/>
</dbReference>
<organism evidence="3 4">
    <name type="scientific">Corallincola holothuriorum</name>
    <dbReference type="NCBI Taxonomy" id="2282215"/>
    <lineage>
        <taxon>Bacteria</taxon>
        <taxon>Pseudomonadati</taxon>
        <taxon>Pseudomonadota</taxon>
        <taxon>Gammaproteobacteria</taxon>
        <taxon>Alteromonadales</taxon>
        <taxon>Psychromonadaceae</taxon>
        <taxon>Corallincola</taxon>
    </lineage>
</organism>
<name>A0A368NSQ4_9GAMM</name>
<dbReference type="PANTHER" id="PTHR43149:SF1">
    <property type="entry name" value="DELTA(3,5)-DELTA(2,4)-DIENOYL-COA ISOMERASE, MITOCHONDRIAL"/>
    <property type="match status" value="1"/>
</dbReference>
<reference evidence="3 4" key="1">
    <citation type="submission" date="2018-07" db="EMBL/GenBank/DDBJ databases">
        <title>Corallincola holothuriorum sp. nov., a new facultative anaerobe isolated from sea cucumber Apostichopus japonicus.</title>
        <authorList>
            <person name="Xia H."/>
        </authorList>
    </citation>
    <scope>NUCLEOTIDE SEQUENCE [LARGE SCALE GENOMIC DNA]</scope>
    <source>
        <strain evidence="3 4">C4</strain>
    </source>
</reference>
<dbReference type="PROSITE" id="PS00166">
    <property type="entry name" value="ENOYL_COA_HYDRATASE"/>
    <property type="match status" value="1"/>
</dbReference>
<dbReference type="OrthoDB" id="4608673at2"/>
<evidence type="ECO:0000313" key="4">
    <source>
        <dbReference type="Proteomes" id="UP000252558"/>
    </source>
</evidence>
<dbReference type="RefSeq" id="WP_114336652.1">
    <property type="nucleotide sequence ID" value="NZ_QPID01000001.1"/>
</dbReference>
<dbReference type="EMBL" id="QPID01000001">
    <property type="protein sequence ID" value="RCU52744.1"/>
    <property type="molecule type" value="Genomic_DNA"/>
</dbReference>
<dbReference type="NCBIfam" id="NF005699">
    <property type="entry name" value="PRK07509.1"/>
    <property type="match status" value="1"/>
</dbReference>
<accession>A0A368NSQ4</accession>
<keyword evidence="4" id="KW-1185">Reference proteome</keyword>
<dbReference type="Gene3D" id="3.90.226.10">
    <property type="entry name" value="2-enoyl-CoA Hydratase, Chain A, domain 1"/>
    <property type="match status" value="1"/>
</dbReference>